<name>A0A554WS72_9BURK</name>
<dbReference type="InterPro" id="IPR024975">
    <property type="entry name" value="NOV_C"/>
</dbReference>
<proteinExistence type="predicted"/>
<sequence>MMRNRDWSRSELEAIVDDYLVMLAHELTGTRYSKAAHRRALQSRLQDRSEQAIEFKYCNISAALIDAGYPYLAGYRPRYHYQALLNDVVTERLAANTKLQDLAAADADRPMVMPEVDDVLAVKRNPPHLNVSPPSRPGLARLQSMPRVGGVDYLEREAANRSLGAAGEQFVLRYEQERLTRLGCEQLAARIEHTARVRGDHEGYDILSFEPSGEERLIEVKTTKYGDHTPFYVTRHEVETSSRHAAHYHVYRLYEFRRTPRLYILSGAIRQTCQLSAVSFLAWPR</sequence>
<dbReference type="Pfam" id="PF13020">
    <property type="entry name" value="NOV_C"/>
    <property type="match status" value="1"/>
</dbReference>
<feature type="domain" description="Protein NO VEIN C-terminal" evidence="1">
    <location>
        <begin position="167"/>
        <end position="264"/>
    </location>
</feature>
<evidence type="ECO:0000313" key="2">
    <source>
        <dbReference type="EMBL" id="TSE26414.1"/>
    </source>
</evidence>
<comment type="caution">
    <text evidence="2">The sequence shown here is derived from an EMBL/GenBank/DDBJ whole genome shotgun (WGS) entry which is preliminary data.</text>
</comment>
<gene>
    <name evidence="2" type="ORF">Tsedi_00712</name>
</gene>
<reference evidence="2 3" key="1">
    <citation type="submission" date="2019-07" db="EMBL/GenBank/DDBJ databases">
        <title>Tepidimonas sediminis YIM 72259 draft genome.</title>
        <authorList>
            <person name="Da Costa M.S."/>
            <person name="Froufe H.J.C."/>
            <person name="Egas C."/>
            <person name="Albuquerque L."/>
        </authorList>
    </citation>
    <scope>NUCLEOTIDE SEQUENCE [LARGE SCALE GENOMIC DNA]</scope>
    <source>
        <strain evidence="2 3">YIM 72259</strain>
    </source>
</reference>
<protein>
    <recommendedName>
        <fullName evidence="1">Protein NO VEIN C-terminal domain-containing protein</fullName>
    </recommendedName>
</protein>
<organism evidence="2 3">
    <name type="scientific">Tepidimonas sediminis</name>
    <dbReference type="NCBI Taxonomy" id="2588941"/>
    <lineage>
        <taxon>Bacteria</taxon>
        <taxon>Pseudomonadati</taxon>
        <taxon>Pseudomonadota</taxon>
        <taxon>Betaproteobacteria</taxon>
        <taxon>Burkholderiales</taxon>
        <taxon>Tepidimonas</taxon>
    </lineage>
</organism>
<accession>A0A554WS72</accession>
<evidence type="ECO:0000259" key="1">
    <source>
        <dbReference type="Pfam" id="PF13020"/>
    </source>
</evidence>
<keyword evidence="3" id="KW-1185">Reference proteome</keyword>
<dbReference type="EMBL" id="VJND01000003">
    <property type="protein sequence ID" value="TSE26414.1"/>
    <property type="molecule type" value="Genomic_DNA"/>
</dbReference>
<dbReference type="Proteomes" id="UP000320225">
    <property type="component" value="Unassembled WGS sequence"/>
</dbReference>
<dbReference type="RefSeq" id="WP_246099165.1">
    <property type="nucleotide sequence ID" value="NZ_VJND01000003.1"/>
</dbReference>
<evidence type="ECO:0000313" key="3">
    <source>
        <dbReference type="Proteomes" id="UP000320225"/>
    </source>
</evidence>
<dbReference type="AlphaFoldDB" id="A0A554WS72"/>